<dbReference type="Proteomes" id="UP000199036">
    <property type="component" value="Unassembled WGS sequence"/>
</dbReference>
<evidence type="ECO:0000313" key="1">
    <source>
        <dbReference type="EMBL" id="SFO12441.1"/>
    </source>
</evidence>
<name>A0A1I5EN18_9FLAO</name>
<dbReference type="EMBL" id="FOVI01000021">
    <property type="protein sequence ID" value="SFO12441.1"/>
    <property type="molecule type" value="Genomic_DNA"/>
</dbReference>
<dbReference type="AlphaFoldDB" id="A0A1I5EN18"/>
<keyword evidence="2" id="KW-1185">Reference proteome</keyword>
<organism evidence="1 2">
    <name type="scientific">Paenimyroides ummariense</name>
    <dbReference type="NCBI Taxonomy" id="913024"/>
    <lineage>
        <taxon>Bacteria</taxon>
        <taxon>Pseudomonadati</taxon>
        <taxon>Bacteroidota</taxon>
        <taxon>Flavobacteriia</taxon>
        <taxon>Flavobacteriales</taxon>
        <taxon>Flavobacteriaceae</taxon>
        <taxon>Paenimyroides</taxon>
    </lineage>
</organism>
<gene>
    <name evidence="1" type="ORF">SAMN05421741_12135</name>
</gene>
<evidence type="ECO:0000313" key="2">
    <source>
        <dbReference type="Proteomes" id="UP000199036"/>
    </source>
</evidence>
<proteinExistence type="predicted"/>
<sequence>MVYIYIKLQIMTERLNHTIKILEKVSFSKDLFLKEITKAIEFLLPFEIDKLKEWIADFTKNKSDLEDIIVIL</sequence>
<protein>
    <submittedName>
        <fullName evidence="1">Uncharacterized protein</fullName>
    </submittedName>
</protein>
<accession>A0A1I5EN18</accession>
<reference evidence="2" key="1">
    <citation type="submission" date="2016-10" db="EMBL/GenBank/DDBJ databases">
        <authorList>
            <person name="Varghese N."/>
            <person name="Submissions S."/>
        </authorList>
    </citation>
    <scope>NUCLEOTIDE SEQUENCE [LARGE SCALE GENOMIC DNA]</scope>
    <source>
        <strain evidence="2">DS-12</strain>
    </source>
</reference>
<dbReference type="STRING" id="913024.SAMN05421741_12135"/>